<feature type="transmembrane region" description="Helical" evidence="6">
    <location>
        <begin position="146"/>
        <end position="168"/>
    </location>
</feature>
<dbReference type="KEGG" id="hla:Hlac_0128"/>
<dbReference type="eggNOG" id="arCOG01739">
    <property type="taxonomic scope" value="Archaea"/>
</dbReference>
<evidence type="ECO:0000256" key="5">
    <source>
        <dbReference type="SAM" id="MobiDB-lite"/>
    </source>
</evidence>
<dbReference type="EMBL" id="CP001365">
    <property type="protein sequence ID" value="ACM55734.1"/>
    <property type="molecule type" value="Genomic_DNA"/>
</dbReference>
<protein>
    <submittedName>
        <fullName evidence="7">Peptidase S26B, signal peptidase</fullName>
    </submittedName>
</protein>
<dbReference type="PANTHER" id="PTHR10806">
    <property type="entry name" value="SIGNAL PEPTIDASE COMPLEX CATALYTIC SUBUNIT SEC11"/>
    <property type="match status" value="1"/>
</dbReference>
<dbReference type="RefSeq" id="WP_012659377.1">
    <property type="nucleotide sequence ID" value="NC_012029.1"/>
</dbReference>
<evidence type="ECO:0000313" key="7">
    <source>
        <dbReference type="EMBL" id="ACM55734.1"/>
    </source>
</evidence>
<dbReference type="HOGENOM" id="CLU_784375_0_0_2"/>
<dbReference type="GO" id="GO:0004252">
    <property type="term" value="F:serine-type endopeptidase activity"/>
    <property type="evidence" value="ECO:0007669"/>
    <property type="project" value="InterPro"/>
</dbReference>
<evidence type="ECO:0000256" key="1">
    <source>
        <dbReference type="ARBA" id="ARBA00004370"/>
    </source>
</evidence>
<feature type="region of interest" description="Disordered" evidence="5">
    <location>
        <begin position="277"/>
        <end position="353"/>
    </location>
</feature>
<dbReference type="Proteomes" id="UP000000740">
    <property type="component" value="Chromosome 1"/>
</dbReference>
<organism evidence="7 8">
    <name type="scientific">Halorubrum lacusprofundi (strain ATCC 49239 / DSM 5036 / JCM 8891 / ACAM 34)</name>
    <dbReference type="NCBI Taxonomy" id="416348"/>
    <lineage>
        <taxon>Archaea</taxon>
        <taxon>Methanobacteriati</taxon>
        <taxon>Methanobacteriota</taxon>
        <taxon>Stenosarchaea group</taxon>
        <taxon>Halobacteria</taxon>
        <taxon>Halobacteriales</taxon>
        <taxon>Haloferacaceae</taxon>
        <taxon>Halorubrum</taxon>
    </lineage>
</organism>
<dbReference type="InterPro" id="IPR019533">
    <property type="entry name" value="Peptidase_S26"/>
</dbReference>
<dbReference type="AlphaFoldDB" id="B9LQY2"/>
<evidence type="ECO:0000256" key="4">
    <source>
        <dbReference type="ARBA" id="ARBA00023136"/>
    </source>
</evidence>
<feature type="region of interest" description="Disordered" evidence="5">
    <location>
        <begin position="177"/>
        <end position="213"/>
    </location>
</feature>
<reference evidence="7 8" key="1">
    <citation type="journal article" date="2016" name="Stand. Genomic Sci.">
        <title>Complete genome sequence of the Antarctic Halorubrum lacusprofundi type strain ACAM 34.</title>
        <authorList>
            <person name="Anderson I.J."/>
            <person name="DasSarma P."/>
            <person name="Lucas S."/>
            <person name="Copeland A."/>
            <person name="Lapidus A."/>
            <person name="Del Rio T.G."/>
            <person name="Tice H."/>
            <person name="Dalin E."/>
            <person name="Bruce D.C."/>
            <person name="Goodwin L."/>
            <person name="Pitluck S."/>
            <person name="Sims D."/>
            <person name="Brettin T.S."/>
            <person name="Detter J.C."/>
            <person name="Han C.S."/>
            <person name="Larimer F."/>
            <person name="Hauser L."/>
            <person name="Land M."/>
            <person name="Ivanova N."/>
            <person name="Richardson P."/>
            <person name="Cavicchioli R."/>
            <person name="DasSarma S."/>
            <person name="Woese C.R."/>
            <person name="Kyrpides N.C."/>
        </authorList>
    </citation>
    <scope>NUCLEOTIDE SEQUENCE [LARGE SCALE GENOMIC DNA]</scope>
    <source>
        <strain evidence="8">ATCC 49239 / DSM 5036 / JCM 8891 / ACAM 34</strain>
    </source>
</reference>
<feature type="transmembrane region" description="Helical" evidence="6">
    <location>
        <begin position="248"/>
        <end position="267"/>
    </location>
</feature>
<evidence type="ECO:0000256" key="3">
    <source>
        <dbReference type="ARBA" id="ARBA00022989"/>
    </source>
</evidence>
<dbReference type="GO" id="GO:0016020">
    <property type="term" value="C:membrane"/>
    <property type="evidence" value="ECO:0007669"/>
    <property type="project" value="UniProtKB-SubCell"/>
</dbReference>
<dbReference type="GeneID" id="7401649"/>
<comment type="subcellular location">
    <subcellularLocation>
        <location evidence="1">Membrane</location>
    </subcellularLocation>
</comment>
<accession>B9LQY2</accession>
<keyword evidence="3 6" id="KW-1133">Transmembrane helix</keyword>
<evidence type="ECO:0000256" key="2">
    <source>
        <dbReference type="ARBA" id="ARBA00022692"/>
    </source>
</evidence>
<gene>
    <name evidence="7" type="ordered locus">Hlac_0128</name>
</gene>
<keyword evidence="4 6" id="KW-0472">Membrane</keyword>
<sequence>MNNPLTSPRLRKAANVLGIVLLIAIVAPFAVYAAPEIVGADESFVVLTPSMTPEIAPGDVVIVAERDPTAIVEGDVITFARGASDVPVTHRVIDVVDEGGGLAFETQGDANEGPDPGLVPAANLVGAVTLTIPYIGYVIQFAGTRTGFVMLVLLPFGLLAITEIWSVVRDRDERGASTAAAAESTDGSSDNSIDETGGKTTSSATPIEPAATSSGGVSVDAVGGAAAVLAAFAPYAVYVALQLRTAAAIAIAVGASTLLLGALAAWVPASGVLDRGEPVAKPSEDDGASDADWETPALADDPENGIDGRPTPTDGSTDAGDTSDPAAAIDGSGSAPPEAPPAPGQPNGAGEGN</sequence>
<dbReference type="CDD" id="cd06530">
    <property type="entry name" value="S26_SPase_I"/>
    <property type="match status" value="1"/>
</dbReference>
<keyword evidence="2 6" id="KW-0812">Transmembrane</keyword>
<dbReference type="InterPro" id="IPR036286">
    <property type="entry name" value="LexA/Signal_pep-like_sf"/>
</dbReference>
<evidence type="ECO:0000313" key="8">
    <source>
        <dbReference type="Proteomes" id="UP000000740"/>
    </source>
</evidence>
<dbReference type="PANTHER" id="PTHR10806:SF6">
    <property type="entry name" value="SIGNAL PEPTIDASE COMPLEX CATALYTIC SUBUNIT SEC11"/>
    <property type="match status" value="1"/>
</dbReference>
<proteinExistence type="predicted"/>
<dbReference type="GO" id="GO:0006465">
    <property type="term" value="P:signal peptide processing"/>
    <property type="evidence" value="ECO:0007669"/>
    <property type="project" value="InterPro"/>
</dbReference>
<feature type="transmembrane region" description="Helical" evidence="6">
    <location>
        <begin position="118"/>
        <end position="139"/>
    </location>
</feature>
<name>B9LQY2_HALLT</name>
<dbReference type="InterPro" id="IPR001733">
    <property type="entry name" value="Peptidase_S26B"/>
</dbReference>
<evidence type="ECO:0000256" key="6">
    <source>
        <dbReference type="SAM" id="Phobius"/>
    </source>
</evidence>
<feature type="compositionally biased region" description="Low complexity" evidence="5">
    <location>
        <begin position="310"/>
        <end position="336"/>
    </location>
</feature>
<feature type="transmembrane region" description="Helical" evidence="6">
    <location>
        <begin position="221"/>
        <end position="241"/>
    </location>
</feature>
<dbReference type="NCBIfam" id="TIGR02228">
    <property type="entry name" value="sigpep_I_arch"/>
    <property type="match status" value="1"/>
</dbReference>
<dbReference type="SUPFAM" id="SSF51306">
    <property type="entry name" value="LexA/Signal peptidase"/>
    <property type="match status" value="1"/>
</dbReference>
<keyword evidence="8" id="KW-1185">Reference proteome</keyword>